<dbReference type="InterPro" id="IPR042655">
    <property type="entry name" value="LRC72"/>
</dbReference>
<evidence type="ECO:0000313" key="2">
    <source>
        <dbReference type="Proteomes" id="UP000460718"/>
    </source>
</evidence>
<name>A0A6A3M3S9_9STRA</name>
<dbReference type="Gene3D" id="3.80.10.10">
    <property type="entry name" value="Ribonuclease Inhibitor"/>
    <property type="match status" value="1"/>
</dbReference>
<reference evidence="1 2" key="1">
    <citation type="submission" date="2018-09" db="EMBL/GenBank/DDBJ databases">
        <title>Genomic investigation of the strawberry pathogen Phytophthora fragariae indicates pathogenicity is determined by transcriptional variation in three key races.</title>
        <authorList>
            <person name="Adams T.M."/>
            <person name="Armitage A.D."/>
            <person name="Sobczyk M.K."/>
            <person name="Bates H.J."/>
            <person name="Dunwell J.M."/>
            <person name="Nellist C.F."/>
            <person name="Harrison R.J."/>
        </authorList>
    </citation>
    <scope>NUCLEOTIDE SEQUENCE [LARGE SCALE GENOMIC DNA]</scope>
    <source>
        <strain evidence="1 2">SCRP245</strain>
    </source>
</reference>
<dbReference type="InterPro" id="IPR001611">
    <property type="entry name" value="Leu-rich_rpt"/>
</dbReference>
<evidence type="ECO:0000313" key="1">
    <source>
        <dbReference type="EMBL" id="KAE9024930.1"/>
    </source>
</evidence>
<dbReference type="AlphaFoldDB" id="A0A6A3M3S9"/>
<accession>A0A6A3M3S9</accession>
<dbReference type="PANTHER" id="PTHR46759:SF2">
    <property type="match status" value="1"/>
</dbReference>
<protein>
    <submittedName>
        <fullName evidence="1">Uncharacterized protein</fullName>
    </submittedName>
</protein>
<dbReference type="SUPFAM" id="SSF52058">
    <property type="entry name" value="L domain-like"/>
    <property type="match status" value="1"/>
</dbReference>
<dbReference type="PROSITE" id="PS51450">
    <property type="entry name" value="LRR"/>
    <property type="match status" value="1"/>
</dbReference>
<sequence length="892" mass="98336">MRSPEAAFIRARAKAPLPGLLVLHLSDSDIECIKHLGLCKNLQSLYVGSNQIKDIEGIIELRKLWRIDLSGNLLKNLHALASFRALGFLHLERNRICFEDLVCIRDVHLLEVRLLGNATLFKGNTVDDYRKKVVALLPNMWILDGHFVSTAERRQAVEEFDEFVTSLLKLSKRAVADGSKFGSASDVWVESEAITDDSVELNCTASLIDIALKVSPPEELSDLRRLEAVVSFHNAESVIHNSHSHFAPSKFASNARIMPKIWMDEILALPRRTRLEVVILIATFLEFRYPTVLLSEALTIRQLDSPHFPSEAIRDTVNLPAYAMVALIAIARQFSIEEEQAMRENLRPDAASRQFQDESEMLAAIPPLFETLLGLKGTTTHSADASALQATTMRCRRAVKLLANVASFPDPGIVAFKGKGKREAIVRQIMPLIRAAESAPTSPATLSGHEVVVPSPIKSPVLDHNSKMVWKRNMAVQNTEKSSEPAVLPGGDAEVRQYDVSLDRSGETSSATRRKPKPGDWVEVCLRQFVKIQFLSADGLFVVGALPTDASRTIAISVEQMSRISNTVWRVKYLTKQQSGELFTGTQHSRTDGAAPNNTRIGKLHRDSEAFHRHGATRNQGFPNHFVTSQMLENLDRGRVNTTQSSSQKKAIEIFSSNDTLDANYVLTSPEHISAQNYCAVSSFQQQRRAPMGLWSPVKQPAPYSVLGREALAKSSSLNELKARKPRVVYAAAPQQPDDWLEIRREMKAQLGIVDPADPCVDASDRPTTGCSSRSSDSNLMIHTDVSSFLTATSDSDGIAAVQSMDREVNNYRDRSRLKTPPHKLVIGGGAKLAAARGWHQVATKTEFVVAAPLNVSHSAPLLRPSASTTKLELAVLPSLLPSLCPQAAAKR</sequence>
<dbReference type="EMBL" id="QXFW01000107">
    <property type="protein sequence ID" value="KAE9024930.1"/>
    <property type="molecule type" value="Genomic_DNA"/>
</dbReference>
<comment type="caution">
    <text evidence="1">The sequence shown here is derived from an EMBL/GenBank/DDBJ whole genome shotgun (WGS) entry which is preliminary data.</text>
</comment>
<organism evidence="1 2">
    <name type="scientific">Phytophthora fragariae</name>
    <dbReference type="NCBI Taxonomy" id="53985"/>
    <lineage>
        <taxon>Eukaryota</taxon>
        <taxon>Sar</taxon>
        <taxon>Stramenopiles</taxon>
        <taxon>Oomycota</taxon>
        <taxon>Peronosporomycetes</taxon>
        <taxon>Peronosporales</taxon>
        <taxon>Peronosporaceae</taxon>
        <taxon>Phytophthora</taxon>
    </lineage>
</organism>
<dbReference type="Proteomes" id="UP000460718">
    <property type="component" value="Unassembled WGS sequence"/>
</dbReference>
<proteinExistence type="predicted"/>
<dbReference type="InterPro" id="IPR032675">
    <property type="entry name" value="LRR_dom_sf"/>
</dbReference>
<dbReference type="PANTHER" id="PTHR46759">
    <property type="entry name" value="LEUCINE-RICH REPEAT-CONTAINING PROTEIN 72"/>
    <property type="match status" value="1"/>
</dbReference>
<gene>
    <name evidence="1" type="ORF">PF011_g3280</name>
</gene>